<name>A0A8X6NZ75_NEPPI</name>
<organism evidence="1 2">
    <name type="scientific">Nephila pilipes</name>
    <name type="common">Giant wood spider</name>
    <name type="synonym">Nephila maculata</name>
    <dbReference type="NCBI Taxonomy" id="299642"/>
    <lineage>
        <taxon>Eukaryota</taxon>
        <taxon>Metazoa</taxon>
        <taxon>Ecdysozoa</taxon>
        <taxon>Arthropoda</taxon>
        <taxon>Chelicerata</taxon>
        <taxon>Arachnida</taxon>
        <taxon>Araneae</taxon>
        <taxon>Araneomorphae</taxon>
        <taxon>Entelegynae</taxon>
        <taxon>Araneoidea</taxon>
        <taxon>Nephilidae</taxon>
        <taxon>Nephila</taxon>
    </lineage>
</organism>
<accession>A0A8X6NZ75</accession>
<comment type="caution">
    <text evidence="1">The sequence shown here is derived from an EMBL/GenBank/DDBJ whole genome shotgun (WGS) entry which is preliminary data.</text>
</comment>
<protein>
    <submittedName>
        <fullName evidence="1">Uncharacterized protein</fullName>
    </submittedName>
</protein>
<dbReference type="AlphaFoldDB" id="A0A8X6NZ75"/>
<dbReference type="EMBL" id="BMAW01063389">
    <property type="protein sequence ID" value="GFT40087.1"/>
    <property type="molecule type" value="Genomic_DNA"/>
</dbReference>
<keyword evidence="2" id="KW-1185">Reference proteome</keyword>
<reference evidence="1" key="1">
    <citation type="submission" date="2020-08" db="EMBL/GenBank/DDBJ databases">
        <title>Multicomponent nature underlies the extraordinary mechanical properties of spider dragline silk.</title>
        <authorList>
            <person name="Kono N."/>
            <person name="Nakamura H."/>
            <person name="Mori M."/>
            <person name="Yoshida Y."/>
            <person name="Ohtoshi R."/>
            <person name="Malay A.D."/>
            <person name="Moran D.A.P."/>
            <person name="Tomita M."/>
            <person name="Numata K."/>
            <person name="Arakawa K."/>
        </authorList>
    </citation>
    <scope>NUCLEOTIDE SEQUENCE</scope>
</reference>
<gene>
    <name evidence="1" type="ORF">NPIL_65261</name>
</gene>
<dbReference type="Proteomes" id="UP000887013">
    <property type="component" value="Unassembled WGS sequence"/>
</dbReference>
<proteinExistence type="predicted"/>
<evidence type="ECO:0000313" key="1">
    <source>
        <dbReference type="EMBL" id="GFT40087.1"/>
    </source>
</evidence>
<sequence>MDLVDEVAQRSWFLVTMAWKKLSLSHYHISSTLGKRNDDYPLPFIELIENRSTLLKRQVYQKRDSWNITGKDGEKNISWICKQFTNATLPI</sequence>
<evidence type="ECO:0000313" key="2">
    <source>
        <dbReference type="Proteomes" id="UP000887013"/>
    </source>
</evidence>